<accession>A0ABT2GEP2</accession>
<evidence type="ECO:0000256" key="2">
    <source>
        <dbReference type="ARBA" id="ARBA00007254"/>
    </source>
</evidence>
<name>A0ABT2GEP2_9MICO</name>
<dbReference type="InterPro" id="IPR001185">
    <property type="entry name" value="MS_channel"/>
</dbReference>
<dbReference type="NCBIfam" id="TIGR00220">
    <property type="entry name" value="mscL"/>
    <property type="match status" value="1"/>
</dbReference>
<proteinExistence type="inferred from homology"/>
<dbReference type="SUPFAM" id="SSF81330">
    <property type="entry name" value="Gated mechanosensitive channel"/>
    <property type="match status" value="1"/>
</dbReference>
<feature type="transmembrane region" description="Helical" evidence="10">
    <location>
        <begin position="21"/>
        <end position="47"/>
    </location>
</feature>
<organism evidence="11 12">
    <name type="scientific">Herbiconiux gentiana</name>
    <dbReference type="NCBI Taxonomy" id="2970912"/>
    <lineage>
        <taxon>Bacteria</taxon>
        <taxon>Bacillati</taxon>
        <taxon>Actinomycetota</taxon>
        <taxon>Actinomycetes</taxon>
        <taxon>Micrococcales</taxon>
        <taxon>Microbacteriaceae</taxon>
        <taxon>Herbiconiux</taxon>
    </lineage>
</organism>
<evidence type="ECO:0000256" key="8">
    <source>
        <dbReference type="ARBA" id="ARBA00023136"/>
    </source>
</evidence>
<dbReference type="Gene3D" id="1.10.1200.120">
    <property type="entry name" value="Large-conductance mechanosensitive channel, MscL, domain 1"/>
    <property type="match status" value="1"/>
</dbReference>
<keyword evidence="6 10" id="KW-1133">Transmembrane helix</keyword>
<dbReference type="Pfam" id="PF01741">
    <property type="entry name" value="MscL"/>
    <property type="match status" value="1"/>
</dbReference>
<keyword evidence="4 10" id="KW-1003">Cell membrane</keyword>
<keyword evidence="5 10" id="KW-0812">Transmembrane</keyword>
<dbReference type="InterPro" id="IPR037673">
    <property type="entry name" value="MSC/AndL"/>
</dbReference>
<dbReference type="PANTHER" id="PTHR30266:SF2">
    <property type="entry name" value="LARGE-CONDUCTANCE MECHANOSENSITIVE CHANNEL"/>
    <property type="match status" value="1"/>
</dbReference>
<evidence type="ECO:0000256" key="7">
    <source>
        <dbReference type="ARBA" id="ARBA00023065"/>
    </source>
</evidence>
<evidence type="ECO:0000256" key="1">
    <source>
        <dbReference type="ARBA" id="ARBA00004651"/>
    </source>
</evidence>
<dbReference type="HAMAP" id="MF_00115">
    <property type="entry name" value="MscL"/>
    <property type="match status" value="1"/>
</dbReference>
<comment type="similarity">
    <text evidence="2 10">Belongs to the MscL family.</text>
</comment>
<evidence type="ECO:0000313" key="11">
    <source>
        <dbReference type="EMBL" id="MCS5714657.1"/>
    </source>
</evidence>
<reference evidence="11" key="1">
    <citation type="submission" date="2022-08" db="EMBL/GenBank/DDBJ databases">
        <authorList>
            <person name="Deng Y."/>
            <person name="Han X.-F."/>
            <person name="Zhang Y.-Q."/>
        </authorList>
    </citation>
    <scope>NUCLEOTIDE SEQUENCE</scope>
    <source>
        <strain evidence="11">CPCC 205716</strain>
    </source>
</reference>
<evidence type="ECO:0000256" key="10">
    <source>
        <dbReference type="HAMAP-Rule" id="MF_00115"/>
    </source>
</evidence>
<evidence type="ECO:0000256" key="6">
    <source>
        <dbReference type="ARBA" id="ARBA00022989"/>
    </source>
</evidence>
<sequence>MFKGFREFILRGNVIDLAVAVVIGAAFTAVVNSIVANIFNPIISALFRADSLDNAGIVAIGDAQIKFGAVLGAIIQFLIVAVVVYFVFVLPINHLKKAAFAIKGTPAESLEKENEELPPTETELLIEIRDLLAAQRAAEAGEPPASGHVPKH</sequence>
<dbReference type="PROSITE" id="PS01327">
    <property type="entry name" value="MSCL"/>
    <property type="match status" value="1"/>
</dbReference>
<evidence type="ECO:0000313" key="12">
    <source>
        <dbReference type="Proteomes" id="UP001165580"/>
    </source>
</evidence>
<comment type="caution">
    <text evidence="11">The sequence shown here is derived from an EMBL/GenBank/DDBJ whole genome shotgun (WGS) entry which is preliminary data.</text>
</comment>
<evidence type="ECO:0000256" key="9">
    <source>
        <dbReference type="ARBA" id="ARBA00023303"/>
    </source>
</evidence>
<evidence type="ECO:0000256" key="5">
    <source>
        <dbReference type="ARBA" id="ARBA00022692"/>
    </source>
</evidence>
<comment type="subcellular location">
    <subcellularLocation>
        <location evidence="1 10">Cell membrane</location>
        <topology evidence="1 10">Multi-pass membrane protein</topology>
    </subcellularLocation>
</comment>
<evidence type="ECO:0000256" key="4">
    <source>
        <dbReference type="ARBA" id="ARBA00022475"/>
    </source>
</evidence>
<keyword evidence="3 10" id="KW-0813">Transport</keyword>
<feature type="transmembrane region" description="Helical" evidence="10">
    <location>
        <begin position="67"/>
        <end position="90"/>
    </location>
</feature>
<dbReference type="InterPro" id="IPR019823">
    <property type="entry name" value="Mechanosensitive_channel_CS"/>
</dbReference>
<gene>
    <name evidence="10 11" type="primary">mscL</name>
    <name evidence="11" type="ORF">NVV95_08840</name>
</gene>
<keyword evidence="7 10" id="KW-0406">Ion transport</keyword>
<dbReference type="Proteomes" id="UP001165580">
    <property type="component" value="Unassembled WGS sequence"/>
</dbReference>
<dbReference type="PANTHER" id="PTHR30266">
    <property type="entry name" value="MECHANOSENSITIVE CHANNEL MSCL"/>
    <property type="match status" value="1"/>
</dbReference>
<dbReference type="InterPro" id="IPR036019">
    <property type="entry name" value="MscL_channel"/>
</dbReference>
<dbReference type="RefSeq" id="WP_259486178.1">
    <property type="nucleotide sequence ID" value="NZ_JANTEZ010000003.1"/>
</dbReference>
<dbReference type="EMBL" id="JANTEZ010000003">
    <property type="protein sequence ID" value="MCS5714657.1"/>
    <property type="molecule type" value="Genomic_DNA"/>
</dbReference>
<keyword evidence="9 10" id="KW-0407">Ion channel</keyword>
<comment type="function">
    <text evidence="10">Channel that opens in response to stretch forces in the membrane lipid bilayer. May participate in the regulation of osmotic pressure changes within the cell.</text>
</comment>
<comment type="subunit">
    <text evidence="10">Homopentamer.</text>
</comment>
<keyword evidence="12" id="KW-1185">Reference proteome</keyword>
<dbReference type="PRINTS" id="PR01264">
    <property type="entry name" value="MECHCHANNEL"/>
</dbReference>
<protein>
    <recommendedName>
        <fullName evidence="10">Large-conductance mechanosensitive channel</fullName>
    </recommendedName>
</protein>
<keyword evidence="8 10" id="KW-0472">Membrane</keyword>
<evidence type="ECO:0000256" key="3">
    <source>
        <dbReference type="ARBA" id="ARBA00022448"/>
    </source>
</evidence>